<evidence type="ECO:0000256" key="7">
    <source>
        <dbReference type="PIRSR" id="PIRSR614732-2"/>
    </source>
</evidence>
<evidence type="ECO:0000313" key="11">
    <source>
        <dbReference type="Proteomes" id="UP000256864"/>
    </source>
</evidence>
<proteinExistence type="inferred from homology"/>
<evidence type="ECO:0000313" key="10">
    <source>
        <dbReference type="EMBL" id="REE25278.1"/>
    </source>
</evidence>
<feature type="binding site" evidence="5">
    <location>
        <begin position="172"/>
        <end position="182"/>
    </location>
    <ligand>
        <name>substrate</name>
    </ligand>
</feature>
<keyword evidence="4 5" id="KW-0456">Lyase</keyword>
<dbReference type="GO" id="GO:0006207">
    <property type="term" value="P:'de novo' pyrimidine nucleobase biosynthetic process"/>
    <property type="evidence" value="ECO:0007669"/>
    <property type="project" value="InterPro"/>
</dbReference>
<dbReference type="InterPro" id="IPR001754">
    <property type="entry name" value="OMPdeCOase_dom"/>
</dbReference>
<comment type="similarity">
    <text evidence="5">Belongs to the OMP decarboxylase family. Type 1 subfamily.</text>
</comment>
<feature type="active site" description="For OMPdecase activity" evidence="6">
    <location>
        <position position="67"/>
    </location>
</feature>
<dbReference type="Pfam" id="PF00215">
    <property type="entry name" value="OMPdecase"/>
    <property type="match status" value="1"/>
</dbReference>
<dbReference type="PANTHER" id="PTHR32119">
    <property type="entry name" value="OROTIDINE 5'-PHOSPHATE DECARBOXYLASE"/>
    <property type="match status" value="1"/>
</dbReference>
<dbReference type="GO" id="GO:0004590">
    <property type="term" value="F:orotidine-5'-phosphate decarboxylase activity"/>
    <property type="evidence" value="ECO:0007669"/>
    <property type="project" value="UniProtKB-UniRule"/>
</dbReference>
<comment type="catalytic activity">
    <reaction evidence="5 8">
        <text>orotidine 5'-phosphate + H(+) = UMP + CO2</text>
        <dbReference type="Rhea" id="RHEA:11596"/>
        <dbReference type="ChEBI" id="CHEBI:15378"/>
        <dbReference type="ChEBI" id="CHEBI:16526"/>
        <dbReference type="ChEBI" id="CHEBI:57538"/>
        <dbReference type="ChEBI" id="CHEBI:57865"/>
        <dbReference type="EC" id="4.1.1.23"/>
    </reaction>
</comment>
<feature type="active site" description="Proton donor" evidence="5">
    <location>
        <position position="64"/>
    </location>
</feature>
<keyword evidence="3 5" id="KW-0665">Pyrimidine biosynthesis</keyword>
<keyword evidence="11" id="KW-1185">Reference proteome</keyword>
<dbReference type="PANTHER" id="PTHR32119:SF2">
    <property type="entry name" value="OROTIDINE 5'-PHOSPHATE DECARBOXYLASE"/>
    <property type="match status" value="1"/>
</dbReference>
<comment type="subunit">
    <text evidence="5">Homodimer.</text>
</comment>
<feature type="active site" description="For OMPdecase activity" evidence="6">
    <location>
        <position position="62"/>
    </location>
</feature>
<sequence>MDVMNRLILAMDLMNRDDALRVTGEVREYIDTVKIGYPLVLSEGMDIIAEFRKRFGCRIIADFKVADIPETNEKICRATFKAGADAIIVHGFPGADSVRACLNVAEEMGREVFLLTEMSHPGAEMFIQGAADEIARMGVDLGVKNYVGPSTRPERLSRLREIIGQDSFLISPGVGAQGGDPGETLRFADAIIVGRSIYLADNPAAAAAGIIESIKDLLNP</sequence>
<feature type="binding site" evidence="5 7">
    <location>
        <position position="12"/>
    </location>
    <ligand>
        <name>substrate</name>
    </ligand>
</feature>
<dbReference type="PROSITE" id="PS00156">
    <property type="entry name" value="OMPDECASE"/>
    <property type="match status" value="1"/>
</dbReference>
<dbReference type="NCBIfam" id="NF010386">
    <property type="entry name" value="PRK13813.1"/>
    <property type="match status" value="1"/>
</dbReference>
<dbReference type="Gene3D" id="3.20.20.70">
    <property type="entry name" value="Aldolase class I"/>
    <property type="match status" value="1"/>
</dbReference>
<dbReference type="InterPro" id="IPR018089">
    <property type="entry name" value="OMPdecase_AS"/>
</dbReference>
<dbReference type="GeneID" id="301441890"/>
<dbReference type="AlphaFoldDB" id="A0A371NAT1"/>
<comment type="pathway">
    <text evidence="1 5 8">Pyrimidine metabolism; UMP biosynthesis via de novo pathway; UMP from orotate: step 2/2.</text>
</comment>
<reference evidence="10 11" key="1">
    <citation type="submission" date="2018-07" db="EMBL/GenBank/DDBJ databases">
        <title>Genomic Encyclopedia of Type Strains, Phase IV (KMG-IV): sequencing the most valuable type-strain genomes for metagenomic binning, comparative biology and taxonomic classification.</title>
        <authorList>
            <person name="Goeker M."/>
        </authorList>
    </citation>
    <scope>NUCLEOTIDE SEQUENCE [LARGE SCALE GENOMIC DNA]</scope>
    <source>
        <strain evidence="10 11">DSM 7466</strain>
    </source>
</reference>
<organism evidence="10 11">
    <name type="scientific">Methanothermobacter defluvii</name>
    <dbReference type="NCBI Taxonomy" id="49339"/>
    <lineage>
        <taxon>Archaea</taxon>
        <taxon>Methanobacteriati</taxon>
        <taxon>Methanobacteriota</taxon>
        <taxon>Methanomada group</taxon>
        <taxon>Methanobacteria</taxon>
        <taxon>Methanobacteriales</taxon>
        <taxon>Methanobacteriaceae</taxon>
        <taxon>Methanothermobacter</taxon>
    </lineage>
</organism>
<dbReference type="HAMAP" id="MF_01200_A">
    <property type="entry name" value="OMPdecase_type1_A"/>
    <property type="match status" value="1"/>
</dbReference>
<evidence type="ECO:0000256" key="4">
    <source>
        <dbReference type="ARBA" id="ARBA00023239"/>
    </source>
</evidence>
<evidence type="ECO:0000256" key="8">
    <source>
        <dbReference type="RuleBase" id="RU000512"/>
    </source>
</evidence>
<dbReference type="InterPro" id="IPR047595">
    <property type="entry name" value="OMPdecase_arc"/>
</dbReference>
<gene>
    <name evidence="5" type="primary">pyrF</name>
    <name evidence="10" type="ORF">C7452_1628</name>
</gene>
<comment type="caution">
    <text evidence="10">The sequence shown here is derived from an EMBL/GenBank/DDBJ whole genome shotgun (WGS) entry which is preliminary data.</text>
</comment>
<comment type="function">
    <text evidence="5">Catalyzes the decarboxylation of orotidine 5'-monophosphate (OMP) to uridine 5'-monophosphate (UMP).</text>
</comment>
<dbReference type="EMBL" id="QREL01000003">
    <property type="protein sequence ID" value="REE25278.1"/>
    <property type="molecule type" value="Genomic_DNA"/>
</dbReference>
<feature type="binding site" evidence="5 7">
    <location>
        <position position="34"/>
    </location>
    <ligand>
        <name>substrate</name>
    </ligand>
</feature>
<name>A0A371NAT1_9EURY</name>
<evidence type="ECO:0000256" key="2">
    <source>
        <dbReference type="ARBA" id="ARBA00022793"/>
    </source>
</evidence>
<dbReference type="SMART" id="SM00934">
    <property type="entry name" value="OMPdecase"/>
    <property type="match status" value="1"/>
</dbReference>
<dbReference type="CDD" id="cd04725">
    <property type="entry name" value="OMP_decarboxylase_like"/>
    <property type="match status" value="1"/>
</dbReference>
<feature type="domain" description="Orotidine 5'-phosphate decarboxylase" evidence="9">
    <location>
        <begin position="6"/>
        <end position="210"/>
    </location>
</feature>
<keyword evidence="2 5" id="KW-0210">Decarboxylase</keyword>
<dbReference type="UniPathway" id="UPA00070">
    <property type="reaction ID" value="UER00120"/>
</dbReference>
<dbReference type="InterPro" id="IPR011060">
    <property type="entry name" value="RibuloseP-bd_barrel"/>
</dbReference>
<evidence type="ECO:0000256" key="6">
    <source>
        <dbReference type="PIRSR" id="PIRSR614732-1"/>
    </source>
</evidence>
<dbReference type="InterPro" id="IPR013785">
    <property type="entry name" value="Aldolase_TIM"/>
</dbReference>
<feature type="binding site" evidence="5">
    <location>
        <begin position="62"/>
        <end position="71"/>
    </location>
    <ligand>
        <name>substrate</name>
    </ligand>
</feature>
<feature type="binding site" evidence="5 7">
    <location>
        <position position="119"/>
    </location>
    <ligand>
        <name>substrate</name>
    </ligand>
</feature>
<feature type="binding site" evidence="5 7">
    <location>
        <position position="195"/>
    </location>
    <ligand>
        <name>substrate</name>
    </ligand>
</feature>
<evidence type="ECO:0000259" key="9">
    <source>
        <dbReference type="SMART" id="SM00934"/>
    </source>
</evidence>
<dbReference type="EC" id="4.1.1.23" evidence="5"/>
<dbReference type="Proteomes" id="UP000256864">
    <property type="component" value="Unassembled WGS sequence"/>
</dbReference>
<evidence type="ECO:0000256" key="3">
    <source>
        <dbReference type="ARBA" id="ARBA00022975"/>
    </source>
</evidence>
<dbReference type="SUPFAM" id="SSF51366">
    <property type="entry name" value="Ribulose-phoshate binding barrel"/>
    <property type="match status" value="1"/>
</dbReference>
<evidence type="ECO:0000256" key="1">
    <source>
        <dbReference type="ARBA" id="ARBA00004861"/>
    </source>
</evidence>
<dbReference type="GO" id="GO:0005829">
    <property type="term" value="C:cytosol"/>
    <property type="evidence" value="ECO:0007669"/>
    <property type="project" value="TreeGrafter"/>
</dbReference>
<dbReference type="InterPro" id="IPR014732">
    <property type="entry name" value="OMPdecase"/>
</dbReference>
<feature type="active site" description="For OMPdecase activity" evidence="6">
    <location>
        <position position="64"/>
    </location>
</feature>
<accession>A0A371NAT1</accession>
<dbReference type="RefSeq" id="WP_115892782.1">
    <property type="nucleotide sequence ID" value="NZ_QREL01000003.1"/>
</dbReference>
<dbReference type="NCBIfam" id="TIGR01740">
    <property type="entry name" value="pyrF"/>
    <property type="match status" value="1"/>
</dbReference>
<protein>
    <recommendedName>
        <fullName evidence="5">Orotidine 5'-phosphate decarboxylase</fullName>
        <ecNumber evidence="5">4.1.1.23</ecNumber>
    </recommendedName>
    <alternativeName>
        <fullName evidence="5">OMP decarboxylase</fullName>
        <shortName evidence="5">OMPDCase</shortName>
        <shortName evidence="5">OMPdecase</shortName>
    </alternativeName>
</protein>
<evidence type="ECO:0000256" key="5">
    <source>
        <dbReference type="HAMAP-Rule" id="MF_01200"/>
    </source>
</evidence>
<dbReference type="GO" id="GO:0044205">
    <property type="term" value="P:'de novo' UMP biosynthetic process"/>
    <property type="evidence" value="ECO:0007669"/>
    <property type="project" value="UniProtKB-UniRule"/>
</dbReference>
<feature type="binding site" evidence="5 7">
    <location>
        <position position="194"/>
    </location>
    <ligand>
        <name>substrate</name>
    </ligand>
</feature>